<feature type="region of interest" description="Disordered" evidence="1">
    <location>
        <begin position="48"/>
        <end position="69"/>
    </location>
</feature>
<dbReference type="AlphaFoldDB" id="A0A803P3T0"/>
<organism evidence="2 3">
    <name type="scientific">Cannabis sativa</name>
    <name type="common">Hemp</name>
    <name type="synonym">Marijuana</name>
    <dbReference type="NCBI Taxonomy" id="3483"/>
    <lineage>
        <taxon>Eukaryota</taxon>
        <taxon>Viridiplantae</taxon>
        <taxon>Streptophyta</taxon>
        <taxon>Embryophyta</taxon>
        <taxon>Tracheophyta</taxon>
        <taxon>Spermatophyta</taxon>
        <taxon>Magnoliopsida</taxon>
        <taxon>eudicotyledons</taxon>
        <taxon>Gunneridae</taxon>
        <taxon>Pentapetalae</taxon>
        <taxon>rosids</taxon>
        <taxon>fabids</taxon>
        <taxon>Rosales</taxon>
        <taxon>Cannabaceae</taxon>
        <taxon>Cannabis</taxon>
    </lineage>
</organism>
<evidence type="ECO:0000313" key="2">
    <source>
        <dbReference type="EnsemblPlants" id="cds.evm.model.03.1057"/>
    </source>
</evidence>
<evidence type="ECO:0000256" key="1">
    <source>
        <dbReference type="SAM" id="MobiDB-lite"/>
    </source>
</evidence>
<dbReference type="Proteomes" id="UP000596661">
    <property type="component" value="Chromosome 3"/>
</dbReference>
<dbReference type="EnsemblPlants" id="evm.model.03.1057">
    <property type="protein sequence ID" value="cds.evm.model.03.1057"/>
    <property type="gene ID" value="evm.TU.03.1057"/>
</dbReference>
<protein>
    <submittedName>
        <fullName evidence="2">Uncharacterized protein</fullName>
    </submittedName>
</protein>
<accession>A0A803P3T0</accession>
<keyword evidence="3" id="KW-1185">Reference proteome</keyword>
<proteinExistence type="predicted"/>
<reference evidence="2" key="2">
    <citation type="submission" date="2021-03" db="UniProtKB">
        <authorList>
            <consortium name="EnsemblPlants"/>
        </authorList>
    </citation>
    <scope>IDENTIFICATION</scope>
</reference>
<dbReference type="Gramene" id="evm.model.03.1057">
    <property type="protein sequence ID" value="cds.evm.model.03.1057"/>
    <property type="gene ID" value="evm.TU.03.1057"/>
</dbReference>
<feature type="compositionally biased region" description="Polar residues" evidence="1">
    <location>
        <begin position="48"/>
        <end position="67"/>
    </location>
</feature>
<name>A0A803P3T0_CANSA</name>
<dbReference type="EMBL" id="UZAU01000280">
    <property type="status" value="NOT_ANNOTATED_CDS"/>
    <property type="molecule type" value="Genomic_DNA"/>
</dbReference>
<evidence type="ECO:0000313" key="3">
    <source>
        <dbReference type="Proteomes" id="UP000596661"/>
    </source>
</evidence>
<reference evidence="2" key="1">
    <citation type="submission" date="2018-11" db="EMBL/GenBank/DDBJ databases">
        <authorList>
            <person name="Grassa J C."/>
        </authorList>
    </citation>
    <scope>NUCLEOTIDE SEQUENCE [LARGE SCALE GENOMIC DNA]</scope>
</reference>
<sequence>MAGRMVLTSFGAMSEETELEVCFKNPQTVQMGLLNNFIGSISNRTTEATEAAKTSNGKGRFGSSSSARTKELAPLTKGLGSNLGRESKKKAKEALQELAARQKQRKEVVVQKEVEPQDLLDQTNNTYCRLCVERWAMVACEDLIILVDCLRHNQVGGNLLAERCSAVIAKMSMELETLRRE</sequence>